<evidence type="ECO:0000313" key="7">
    <source>
        <dbReference type="EMBL" id="GGN37926.1"/>
    </source>
</evidence>
<reference evidence="8" key="1">
    <citation type="journal article" date="2019" name="Int. J. Syst. Evol. Microbiol.">
        <title>The Global Catalogue of Microorganisms (GCM) 10K type strain sequencing project: providing services to taxonomists for standard genome sequencing and annotation.</title>
        <authorList>
            <consortium name="The Broad Institute Genomics Platform"/>
            <consortium name="The Broad Institute Genome Sequencing Center for Infectious Disease"/>
            <person name="Wu L."/>
            <person name="Ma J."/>
        </authorList>
    </citation>
    <scope>NUCLEOTIDE SEQUENCE [LARGE SCALE GENOMIC DNA]</scope>
    <source>
        <strain evidence="8">JCM 16918</strain>
    </source>
</reference>
<evidence type="ECO:0000256" key="4">
    <source>
        <dbReference type="ARBA" id="ARBA00023277"/>
    </source>
</evidence>
<evidence type="ECO:0000256" key="5">
    <source>
        <dbReference type="PIRNR" id="PIRNR038994"/>
    </source>
</evidence>
<dbReference type="InterPro" id="IPR006680">
    <property type="entry name" value="Amidohydro-rel"/>
</dbReference>
<organism evidence="7 8">
    <name type="scientific">Deinococcus daejeonensis</name>
    <dbReference type="NCBI Taxonomy" id="1007098"/>
    <lineage>
        <taxon>Bacteria</taxon>
        <taxon>Thermotogati</taxon>
        <taxon>Deinococcota</taxon>
        <taxon>Deinococci</taxon>
        <taxon>Deinococcales</taxon>
        <taxon>Deinococcaceae</taxon>
        <taxon>Deinococcus</taxon>
    </lineage>
</organism>
<dbReference type="InterPro" id="IPR032466">
    <property type="entry name" value="Metal_Hydrolase"/>
</dbReference>
<dbReference type="InterPro" id="IPR003764">
    <property type="entry name" value="GlcNAc_6-P_deAcase"/>
</dbReference>
<dbReference type="Gene3D" id="3.20.20.140">
    <property type="entry name" value="Metal-dependent hydrolases"/>
    <property type="match status" value="1"/>
</dbReference>
<evidence type="ECO:0000259" key="6">
    <source>
        <dbReference type="Pfam" id="PF01979"/>
    </source>
</evidence>
<keyword evidence="8" id="KW-1185">Reference proteome</keyword>
<comment type="caution">
    <text evidence="7">The sequence shown here is derived from an EMBL/GenBank/DDBJ whole genome shotgun (WGS) entry which is preliminary data.</text>
</comment>
<evidence type="ECO:0000256" key="1">
    <source>
        <dbReference type="ARBA" id="ARBA00010716"/>
    </source>
</evidence>
<evidence type="ECO:0000313" key="8">
    <source>
        <dbReference type="Proteomes" id="UP000645517"/>
    </source>
</evidence>
<dbReference type="EMBL" id="BMOR01000007">
    <property type="protein sequence ID" value="GGN37926.1"/>
    <property type="molecule type" value="Genomic_DNA"/>
</dbReference>
<dbReference type="SUPFAM" id="SSF51556">
    <property type="entry name" value="Metallo-dependent hydrolases"/>
    <property type="match status" value="1"/>
</dbReference>
<dbReference type="Proteomes" id="UP000645517">
    <property type="component" value="Unassembled WGS sequence"/>
</dbReference>
<evidence type="ECO:0000256" key="2">
    <source>
        <dbReference type="ARBA" id="ARBA00022723"/>
    </source>
</evidence>
<accession>A0ABQ2J1U4</accession>
<dbReference type="PANTHER" id="PTHR11113">
    <property type="entry name" value="N-ACETYLGLUCOSAMINE-6-PHOSPHATE DEACETYLASE"/>
    <property type="match status" value="1"/>
</dbReference>
<keyword evidence="3 5" id="KW-0378">Hydrolase</keyword>
<keyword evidence="2" id="KW-0479">Metal-binding</keyword>
<dbReference type="PIRSF" id="PIRSF038994">
    <property type="entry name" value="NagA"/>
    <property type="match status" value="1"/>
</dbReference>
<dbReference type="Gene3D" id="2.30.40.10">
    <property type="entry name" value="Urease, subunit C, domain 1"/>
    <property type="match status" value="1"/>
</dbReference>
<dbReference type="Pfam" id="PF01979">
    <property type="entry name" value="Amidohydro_1"/>
    <property type="match status" value="1"/>
</dbReference>
<dbReference type="PANTHER" id="PTHR11113:SF14">
    <property type="entry name" value="N-ACETYLGLUCOSAMINE-6-PHOSPHATE DEACETYLASE"/>
    <property type="match status" value="1"/>
</dbReference>
<comment type="similarity">
    <text evidence="1 5">Belongs to the metallo-dependent hydrolases superfamily. NagA family.</text>
</comment>
<proteinExistence type="inferred from homology"/>
<sequence>MTSTEPTVLRGQLLLPGGLTPGALHVQGGRVTAVTPDPAAPTDRLILPGFVDTHVHGGGGGDTMDGREGLIRLARLHARCGTTTLLPTTITNPWARVMDALRAVADLRRQGVPGGADLPGAHLEGPFISAQRLGAQPPFTLDPTADRLDEILRLDVVRAVTLAPELPGATAAALRFARAGIRVGVGHTRADADTVSGLLAAVHASGGQAAATHLFNAMGGVEGRAPGPAGALMSDPLATLEIILDGVHVHDTAFRLAYAAAPARVMLITDAMRAAGLGDGQSELGGQPVTVRGPLATLPDGTLAGSVLTMDAALRRAVAAGIPLPQASRMASLTPARSVGLHDRGELRVGLRADLVTLNAALEVQDVWVGGQRVHHAHDVPGATHTPGTLTP</sequence>
<protein>
    <submittedName>
        <fullName evidence="7">N-acetylglucosamine-6-phosphate deacetylase</fullName>
    </submittedName>
</protein>
<feature type="domain" description="Amidohydrolase-related" evidence="6">
    <location>
        <begin position="46"/>
        <end position="374"/>
    </location>
</feature>
<keyword evidence="4 5" id="KW-0119">Carbohydrate metabolism</keyword>
<name>A0ABQ2J1U4_9DEIO</name>
<dbReference type="SUPFAM" id="SSF51338">
    <property type="entry name" value="Composite domain of metallo-dependent hydrolases"/>
    <property type="match status" value="1"/>
</dbReference>
<dbReference type="InterPro" id="IPR011059">
    <property type="entry name" value="Metal-dep_hydrolase_composite"/>
</dbReference>
<gene>
    <name evidence="7" type="ORF">GCM10010842_20290</name>
</gene>
<evidence type="ECO:0000256" key="3">
    <source>
        <dbReference type="ARBA" id="ARBA00022801"/>
    </source>
</evidence>
<dbReference type="RefSeq" id="WP_189056479.1">
    <property type="nucleotide sequence ID" value="NZ_BMOR01000007.1"/>
</dbReference>